<comment type="caution">
    <text evidence="7">The sequence shown here is derived from an EMBL/GenBank/DDBJ whole genome shotgun (WGS) entry which is preliminary data.</text>
</comment>
<gene>
    <name evidence="7" type="ORF">AB8O55_06205</name>
</gene>
<dbReference type="InterPro" id="IPR041854">
    <property type="entry name" value="BFD-like_2Fe2S-bd_dom_sf"/>
</dbReference>
<feature type="domain" description="BFD-like [2Fe-2S]-binding" evidence="4">
    <location>
        <begin position="413"/>
        <end position="458"/>
    </location>
</feature>
<evidence type="ECO:0000259" key="4">
    <source>
        <dbReference type="Pfam" id="PF04324"/>
    </source>
</evidence>
<dbReference type="Gene3D" id="3.50.50.60">
    <property type="entry name" value="FAD/NAD(P)-binding domain"/>
    <property type="match status" value="2"/>
</dbReference>
<proteinExistence type="predicted"/>
<reference evidence="7 8" key="1">
    <citation type="submission" date="2024-08" db="EMBL/GenBank/DDBJ databases">
        <title>Genome mining of Saccharopolyspora cebuensis PGLac3 from Nigerian medicinal plant.</title>
        <authorList>
            <person name="Ezeobiora C.E."/>
            <person name="Igbokwe N.H."/>
            <person name="Amin D.H."/>
            <person name="Mendie U.E."/>
        </authorList>
    </citation>
    <scope>NUCLEOTIDE SEQUENCE [LARGE SCALE GENOMIC DNA]</scope>
    <source>
        <strain evidence="7 8">PGLac3</strain>
    </source>
</reference>
<protein>
    <submittedName>
        <fullName evidence="7">FAD-dependent oxidoreductase</fullName>
    </submittedName>
</protein>
<dbReference type="Pfam" id="PF04324">
    <property type="entry name" value="Fer2_BFD"/>
    <property type="match status" value="1"/>
</dbReference>
<dbReference type="InterPro" id="IPR007419">
    <property type="entry name" value="BFD-like_2Fe2S-bd_dom"/>
</dbReference>
<dbReference type="EMBL" id="JBGEHV010000007">
    <property type="protein sequence ID" value="MEY8038982.1"/>
    <property type="molecule type" value="Genomic_DNA"/>
</dbReference>
<keyword evidence="2" id="KW-0285">Flavoprotein</keyword>
<dbReference type="PANTHER" id="PTHR43429">
    <property type="entry name" value="PYRIDINE NUCLEOTIDE-DISULFIDE OXIDOREDUCTASE DOMAIN-CONTAINING"/>
    <property type="match status" value="1"/>
</dbReference>
<evidence type="ECO:0000256" key="1">
    <source>
        <dbReference type="ARBA" id="ARBA00001974"/>
    </source>
</evidence>
<evidence type="ECO:0000313" key="7">
    <source>
        <dbReference type="EMBL" id="MEY8038982.1"/>
    </source>
</evidence>
<organism evidence="7 8">
    <name type="scientific">Saccharopolyspora cebuensis</name>
    <dbReference type="NCBI Taxonomy" id="418759"/>
    <lineage>
        <taxon>Bacteria</taxon>
        <taxon>Bacillati</taxon>
        <taxon>Actinomycetota</taxon>
        <taxon>Actinomycetes</taxon>
        <taxon>Pseudonocardiales</taxon>
        <taxon>Pseudonocardiaceae</taxon>
        <taxon>Saccharopolyspora</taxon>
    </lineage>
</organism>
<feature type="domain" description="NADH-rubredoxin oxidoreductase C-terminal" evidence="6">
    <location>
        <begin position="300"/>
        <end position="354"/>
    </location>
</feature>
<evidence type="ECO:0000256" key="3">
    <source>
        <dbReference type="ARBA" id="ARBA00022827"/>
    </source>
</evidence>
<dbReference type="Pfam" id="PF07992">
    <property type="entry name" value="Pyr_redox_2"/>
    <property type="match status" value="1"/>
</dbReference>
<evidence type="ECO:0000259" key="6">
    <source>
        <dbReference type="Pfam" id="PF18267"/>
    </source>
</evidence>
<dbReference type="InterPro" id="IPR036188">
    <property type="entry name" value="FAD/NAD-bd_sf"/>
</dbReference>
<comment type="cofactor">
    <cofactor evidence="1">
        <name>FAD</name>
        <dbReference type="ChEBI" id="CHEBI:57692"/>
    </cofactor>
</comment>
<dbReference type="Proteomes" id="UP001564626">
    <property type="component" value="Unassembled WGS sequence"/>
</dbReference>
<evidence type="ECO:0000313" key="8">
    <source>
        <dbReference type="Proteomes" id="UP001564626"/>
    </source>
</evidence>
<accession>A0ABV4CG02</accession>
<dbReference type="InterPro" id="IPR041575">
    <property type="entry name" value="Rubredoxin_C"/>
</dbReference>
<feature type="domain" description="FAD/NAD(P)-binding" evidence="5">
    <location>
        <begin position="3"/>
        <end position="267"/>
    </location>
</feature>
<dbReference type="PRINTS" id="PR00368">
    <property type="entry name" value="FADPNR"/>
</dbReference>
<dbReference type="Pfam" id="PF18267">
    <property type="entry name" value="Rubredoxin_C"/>
    <property type="match status" value="1"/>
</dbReference>
<keyword evidence="3" id="KW-0274">FAD</keyword>
<dbReference type="RefSeq" id="WP_345366398.1">
    <property type="nucleotide sequence ID" value="NZ_BAABII010000016.1"/>
</dbReference>
<keyword evidence="8" id="KW-1185">Reference proteome</keyword>
<evidence type="ECO:0000259" key="5">
    <source>
        <dbReference type="Pfam" id="PF07992"/>
    </source>
</evidence>
<evidence type="ECO:0000256" key="2">
    <source>
        <dbReference type="ARBA" id="ARBA00022630"/>
    </source>
</evidence>
<dbReference type="InterPro" id="IPR050260">
    <property type="entry name" value="FAD-bd_OxRdtase"/>
</dbReference>
<dbReference type="Gene3D" id="1.10.10.1100">
    <property type="entry name" value="BFD-like [2Fe-2S]-binding domain"/>
    <property type="match status" value="1"/>
</dbReference>
<dbReference type="PANTHER" id="PTHR43429:SF3">
    <property type="entry name" value="NITRITE REDUCTASE [NAD(P)H]"/>
    <property type="match status" value="1"/>
</dbReference>
<dbReference type="SUPFAM" id="SSF51905">
    <property type="entry name" value="FAD/NAD(P)-binding domain"/>
    <property type="match status" value="2"/>
</dbReference>
<name>A0ABV4CG02_9PSEU</name>
<dbReference type="InterPro" id="IPR023753">
    <property type="entry name" value="FAD/NAD-binding_dom"/>
</dbReference>
<sequence>MRRVVVVGGGAAAHRLVAGLRAGGFDGSVAVLGAEPRPGYHRVLLGSVVDGTLRGADLALPAPAAEVHAGAIAAELDRDRRVVRTASGDEHPYDVLVLATGARARQPELPGAAPDRVRPLRTLPDATWLAAAAGPVAVLGGGVLGVETAVALRARGLDATLVHPGPGPMDRLLDATAGRLLADRLGQLGVDLALRRRAVGHRPGELLLDDGTAVPAERVVVCAGTAAEVGLAERAGLAVRRGVVVDDELRTGDPRIRALGDCAEHAGVLTGQLDPAWRQADVLAGLLTGADQRYRPGRQMTRLRARGIDLVSLGPAERRADPAAEVVALSDPARGRYATVTVHDERITGGVLLGFPRAIAALTQLHDRGLPLPADRLALLLGGPAPTGTAATGAATTGAAATGTGRVTAPPVLCHCNAVTRDALVAAWRSGARSVAELARTTRATTGCGGCTEEVARLCDRLRDHDGIEEGAA</sequence>